<proteinExistence type="predicted"/>
<name>A0ABY5DRM1_9ACTN</name>
<dbReference type="CDD" id="cd02440">
    <property type="entry name" value="AdoMet_MTases"/>
    <property type="match status" value="1"/>
</dbReference>
<evidence type="ECO:0000256" key="3">
    <source>
        <dbReference type="ARBA" id="ARBA00022603"/>
    </source>
</evidence>
<dbReference type="PROSITE" id="PS50123">
    <property type="entry name" value="CHER"/>
    <property type="match status" value="1"/>
</dbReference>
<organism evidence="7 8">
    <name type="scientific">Paraconexibacter antarcticus</name>
    <dbReference type="NCBI Taxonomy" id="2949664"/>
    <lineage>
        <taxon>Bacteria</taxon>
        <taxon>Bacillati</taxon>
        <taxon>Actinomycetota</taxon>
        <taxon>Thermoleophilia</taxon>
        <taxon>Solirubrobacterales</taxon>
        <taxon>Paraconexibacteraceae</taxon>
        <taxon>Paraconexibacter</taxon>
    </lineage>
</organism>
<evidence type="ECO:0000313" key="8">
    <source>
        <dbReference type="Proteomes" id="UP001056035"/>
    </source>
</evidence>
<gene>
    <name evidence="7" type="ORF">NBH00_00340</name>
</gene>
<comment type="catalytic activity">
    <reaction evidence="1">
        <text>L-glutamyl-[protein] + S-adenosyl-L-methionine = [protein]-L-glutamate 5-O-methyl ester + S-adenosyl-L-homocysteine</text>
        <dbReference type="Rhea" id="RHEA:24452"/>
        <dbReference type="Rhea" id="RHEA-COMP:10208"/>
        <dbReference type="Rhea" id="RHEA-COMP:10311"/>
        <dbReference type="ChEBI" id="CHEBI:29973"/>
        <dbReference type="ChEBI" id="CHEBI:57856"/>
        <dbReference type="ChEBI" id="CHEBI:59789"/>
        <dbReference type="ChEBI" id="CHEBI:82795"/>
        <dbReference type="EC" id="2.1.1.80"/>
    </reaction>
</comment>
<dbReference type="SUPFAM" id="SSF47757">
    <property type="entry name" value="Chemotaxis receptor methyltransferase CheR, N-terminal domain"/>
    <property type="match status" value="1"/>
</dbReference>
<dbReference type="SMART" id="SM00138">
    <property type="entry name" value="MeTrc"/>
    <property type="match status" value="1"/>
</dbReference>
<dbReference type="PANTHER" id="PTHR24422:SF19">
    <property type="entry name" value="CHEMOTAXIS PROTEIN METHYLTRANSFERASE"/>
    <property type="match status" value="1"/>
</dbReference>
<dbReference type="Proteomes" id="UP001056035">
    <property type="component" value="Chromosome"/>
</dbReference>
<dbReference type="EMBL" id="CP098502">
    <property type="protein sequence ID" value="UTI64673.1"/>
    <property type="molecule type" value="Genomic_DNA"/>
</dbReference>
<dbReference type="SUPFAM" id="SSF53335">
    <property type="entry name" value="S-adenosyl-L-methionine-dependent methyltransferases"/>
    <property type="match status" value="1"/>
</dbReference>
<keyword evidence="8" id="KW-1185">Reference proteome</keyword>
<dbReference type="PANTHER" id="PTHR24422">
    <property type="entry name" value="CHEMOTAXIS PROTEIN METHYLTRANSFERASE"/>
    <property type="match status" value="1"/>
</dbReference>
<dbReference type="InterPro" id="IPR022641">
    <property type="entry name" value="CheR_N"/>
</dbReference>
<protein>
    <recommendedName>
        <fullName evidence="2">protein-glutamate O-methyltransferase</fullName>
        <ecNumber evidence="2">2.1.1.80</ecNumber>
    </recommendedName>
</protein>
<dbReference type="PRINTS" id="PR00996">
    <property type="entry name" value="CHERMTFRASE"/>
</dbReference>
<keyword evidence="5" id="KW-0949">S-adenosyl-L-methionine</keyword>
<feature type="domain" description="CheR-type methyltransferase" evidence="6">
    <location>
        <begin position="22"/>
        <end position="298"/>
    </location>
</feature>
<dbReference type="RefSeq" id="WP_254571372.1">
    <property type="nucleotide sequence ID" value="NZ_CP098502.1"/>
</dbReference>
<dbReference type="InterPro" id="IPR036804">
    <property type="entry name" value="CheR_N_sf"/>
</dbReference>
<sequence length="298" mass="33265">MSAEPRSPLPPRNAAAVPAPRLAPSRPAVARDDFTDFCDGVRRICGIDLSQYKRAQMERRVRTFVERQGSPDLAEYLRRIQKDKAELGDFLDRVTINVSQLWRNPDQWTRLERTVLPELFEQRRALNAWSAGCSYGAEAYTLAALSRAVAAKVGGAGGGANYRIEITGTDIDRRIVERARKGTFTADDARDAPSALLQRFFEPAGEGTWTARAELRPLVRFEAADLLRIPARKEQYDLVLCRNTVIYFTDDVRDALHAKLVASLRPGGYLVVGSTERVAHTTALGLVPAFPFTYRKEA</sequence>
<dbReference type="InterPro" id="IPR022642">
    <property type="entry name" value="CheR_C"/>
</dbReference>
<dbReference type="Gene3D" id="3.40.50.150">
    <property type="entry name" value="Vaccinia Virus protein VP39"/>
    <property type="match status" value="1"/>
</dbReference>
<evidence type="ECO:0000259" key="6">
    <source>
        <dbReference type="PROSITE" id="PS50123"/>
    </source>
</evidence>
<reference evidence="7 8" key="1">
    <citation type="submission" date="2022-06" db="EMBL/GenBank/DDBJ databases">
        <title>Paraconexibacter antarcticus.</title>
        <authorList>
            <person name="Kim C.S."/>
        </authorList>
    </citation>
    <scope>NUCLEOTIDE SEQUENCE [LARGE SCALE GENOMIC DNA]</scope>
    <source>
        <strain evidence="7 8">02-257</strain>
    </source>
</reference>
<dbReference type="EC" id="2.1.1.80" evidence="2"/>
<evidence type="ECO:0000256" key="5">
    <source>
        <dbReference type="ARBA" id="ARBA00022691"/>
    </source>
</evidence>
<dbReference type="InterPro" id="IPR050903">
    <property type="entry name" value="Bact_Chemotaxis_MeTrfase"/>
</dbReference>
<dbReference type="InterPro" id="IPR000780">
    <property type="entry name" value="CheR_MeTrfase"/>
</dbReference>
<keyword evidence="3" id="KW-0489">Methyltransferase</keyword>
<evidence type="ECO:0000256" key="1">
    <source>
        <dbReference type="ARBA" id="ARBA00001541"/>
    </source>
</evidence>
<dbReference type="Gene3D" id="1.10.155.10">
    <property type="entry name" value="Chemotaxis receptor methyltransferase CheR, N-terminal domain"/>
    <property type="match status" value="1"/>
</dbReference>
<evidence type="ECO:0000256" key="2">
    <source>
        <dbReference type="ARBA" id="ARBA00012534"/>
    </source>
</evidence>
<accession>A0ABY5DRM1</accession>
<dbReference type="Pfam" id="PF03705">
    <property type="entry name" value="CheR_N"/>
    <property type="match status" value="1"/>
</dbReference>
<evidence type="ECO:0000313" key="7">
    <source>
        <dbReference type="EMBL" id="UTI64673.1"/>
    </source>
</evidence>
<dbReference type="Pfam" id="PF01739">
    <property type="entry name" value="CheR"/>
    <property type="match status" value="1"/>
</dbReference>
<evidence type="ECO:0000256" key="4">
    <source>
        <dbReference type="ARBA" id="ARBA00022679"/>
    </source>
</evidence>
<dbReference type="InterPro" id="IPR029063">
    <property type="entry name" value="SAM-dependent_MTases_sf"/>
</dbReference>
<keyword evidence="4" id="KW-0808">Transferase</keyword>